<evidence type="ECO:0000313" key="2">
    <source>
        <dbReference type="Proteomes" id="UP001187343"/>
    </source>
</evidence>
<dbReference type="AlphaFoldDB" id="A0AA88P8H8"/>
<sequence length="180" mass="19721">MSHNLRKRREQGSSKRRARARFLGWDQIPAAGNLWNAAGRGRESLLSLLFGLFLSLCESGRGSSPGRNGKDPIATDRPRLTSKFPYIDALSLQHCQFGHLRTCAHPRAASIVKKVWNDSSPEYYRSCQIAIASEIPLVSDLQRSVGAGRSYSRPSGARGTGDINYNEAVSSVLGARSFVS</sequence>
<accession>A0AA88P8H8</accession>
<proteinExistence type="predicted"/>
<evidence type="ECO:0000313" key="1">
    <source>
        <dbReference type="EMBL" id="KAK2880816.1"/>
    </source>
</evidence>
<organism evidence="1 2">
    <name type="scientific">Cirrhinus molitorella</name>
    <name type="common">mud carp</name>
    <dbReference type="NCBI Taxonomy" id="172907"/>
    <lineage>
        <taxon>Eukaryota</taxon>
        <taxon>Metazoa</taxon>
        <taxon>Chordata</taxon>
        <taxon>Craniata</taxon>
        <taxon>Vertebrata</taxon>
        <taxon>Euteleostomi</taxon>
        <taxon>Actinopterygii</taxon>
        <taxon>Neopterygii</taxon>
        <taxon>Teleostei</taxon>
        <taxon>Ostariophysi</taxon>
        <taxon>Cypriniformes</taxon>
        <taxon>Cyprinidae</taxon>
        <taxon>Labeoninae</taxon>
        <taxon>Labeonini</taxon>
        <taxon>Cirrhinus</taxon>
    </lineage>
</organism>
<comment type="caution">
    <text evidence="1">The sequence shown here is derived from an EMBL/GenBank/DDBJ whole genome shotgun (WGS) entry which is preliminary data.</text>
</comment>
<dbReference type="Proteomes" id="UP001187343">
    <property type="component" value="Unassembled WGS sequence"/>
</dbReference>
<reference evidence="1" key="1">
    <citation type="submission" date="2023-08" db="EMBL/GenBank/DDBJ databases">
        <title>Chromosome-level Genome Assembly of mud carp (Cirrhinus molitorella).</title>
        <authorList>
            <person name="Liu H."/>
        </authorList>
    </citation>
    <scope>NUCLEOTIDE SEQUENCE</scope>
    <source>
        <strain evidence="1">Prfri</strain>
        <tissue evidence="1">Muscle</tissue>
    </source>
</reference>
<dbReference type="EMBL" id="JAUYZG010000018">
    <property type="protein sequence ID" value="KAK2880816.1"/>
    <property type="molecule type" value="Genomic_DNA"/>
</dbReference>
<gene>
    <name evidence="1" type="ORF">Q8A67_018084</name>
</gene>
<keyword evidence="2" id="KW-1185">Reference proteome</keyword>
<name>A0AA88P8H8_9TELE</name>
<protein>
    <submittedName>
        <fullName evidence="1">Uncharacterized protein</fullName>
    </submittedName>
</protein>